<proteinExistence type="predicted"/>
<dbReference type="Proteomes" id="UP000461443">
    <property type="component" value="Unassembled WGS sequence"/>
</dbReference>
<dbReference type="InterPro" id="IPR011032">
    <property type="entry name" value="GroES-like_sf"/>
</dbReference>
<protein>
    <submittedName>
        <fullName evidence="3">Zinc-binding dehydrogenase</fullName>
    </submittedName>
</protein>
<feature type="domain" description="Enoyl reductase (ER)" evidence="2">
    <location>
        <begin position="24"/>
        <end position="340"/>
    </location>
</feature>
<dbReference type="Pfam" id="PF00107">
    <property type="entry name" value="ADH_zinc_N"/>
    <property type="match status" value="1"/>
</dbReference>
<dbReference type="Gene3D" id="3.90.180.10">
    <property type="entry name" value="Medium-chain alcohol dehydrogenases, catalytic domain"/>
    <property type="match status" value="1"/>
</dbReference>
<dbReference type="CDD" id="cd05288">
    <property type="entry name" value="PGDH"/>
    <property type="match status" value="1"/>
</dbReference>
<organism evidence="3 4">
    <name type="scientific">Acerihabitans arboris</name>
    <dbReference type="NCBI Taxonomy" id="2691583"/>
    <lineage>
        <taxon>Bacteria</taxon>
        <taxon>Pseudomonadati</taxon>
        <taxon>Pseudomonadota</taxon>
        <taxon>Gammaproteobacteria</taxon>
        <taxon>Enterobacterales</taxon>
        <taxon>Pectobacteriaceae</taxon>
        <taxon>Acerihabitans</taxon>
    </lineage>
</organism>
<reference evidence="3 4" key="1">
    <citation type="submission" date="2019-12" db="EMBL/GenBank/DDBJ databases">
        <authorList>
            <person name="Lee S.D."/>
        </authorList>
    </citation>
    <scope>NUCLEOTIDE SEQUENCE [LARGE SCALE GENOMIC DNA]</scope>
    <source>
        <strain evidence="3 4">SAP-6</strain>
    </source>
</reference>
<dbReference type="SUPFAM" id="SSF51735">
    <property type="entry name" value="NAD(P)-binding Rossmann-fold domains"/>
    <property type="match status" value="1"/>
</dbReference>
<keyword evidence="4" id="KW-1185">Reference proteome</keyword>
<sequence length="347" mass="37406">MNQNKHINRRIVLASRPTGAPVPGNFRLETSDIPQPGDRQVLLRTVFLSLDPYMRGRMSAAESYASPVELDAVMGAGTVSRVETSNHPDFAPGDWVLGYAGWQDYALSDGGDIKKLPADALAHPSRALGVLGMPGFTGYMGLMDIGQPKPGETLVVAAASGAVGSVVGQVARLEGCRTVGIAGGKDKCRYAMETLGFDACIDRRDADFAEQLARACPRGIDIYFENVGGAVFDAVIPLLNTSARIPLCGLIANYNMEALPDGKDRLPFLQALVLRKRIRMQGFIISLDYGHRYDEFIQAMGPWVNAGKVQMREDRIDGLEHAPLAFIGLLAGKNFGKLVVRVGSDSL</sequence>
<dbReference type="AlphaFoldDB" id="A0A845SNK0"/>
<dbReference type="PANTHER" id="PTHR43205:SF7">
    <property type="entry name" value="PROSTAGLANDIN REDUCTASE 1"/>
    <property type="match status" value="1"/>
</dbReference>
<dbReference type="FunFam" id="3.40.50.720:FF:000121">
    <property type="entry name" value="Prostaglandin reductase 2"/>
    <property type="match status" value="1"/>
</dbReference>
<name>A0A845SNK0_9GAMM</name>
<evidence type="ECO:0000256" key="1">
    <source>
        <dbReference type="ARBA" id="ARBA00023002"/>
    </source>
</evidence>
<accession>A0A845SNK0</accession>
<dbReference type="RefSeq" id="WP_162365524.1">
    <property type="nucleotide sequence ID" value="NZ_WUBS01000005.1"/>
</dbReference>
<evidence type="ECO:0000313" key="3">
    <source>
        <dbReference type="EMBL" id="NDL62795.1"/>
    </source>
</evidence>
<dbReference type="Gene3D" id="3.40.50.720">
    <property type="entry name" value="NAD(P)-binding Rossmann-like Domain"/>
    <property type="match status" value="1"/>
</dbReference>
<reference evidence="3 4" key="2">
    <citation type="submission" date="2020-02" db="EMBL/GenBank/DDBJ databases">
        <title>The new genus of Enterobacteriales.</title>
        <authorList>
            <person name="Kim I.S."/>
        </authorList>
    </citation>
    <scope>NUCLEOTIDE SEQUENCE [LARGE SCALE GENOMIC DNA]</scope>
    <source>
        <strain evidence="3 4">SAP-6</strain>
    </source>
</reference>
<dbReference type="PANTHER" id="PTHR43205">
    <property type="entry name" value="PROSTAGLANDIN REDUCTASE"/>
    <property type="match status" value="1"/>
</dbReference>
<dbReference type="SUPFAM" id="SSF50129">
    <property type="entry name" value="GroES-like"/>
    <property type="match status" value="1"/>
</dbReference>
<comment type="caution">
    <text evidence="3">The sequence shown here is derived from an EMBL/GenBank/DDBJ whole genome shotgun (WGS) entry which is preliminary data.</text>
</comment>
<dbReference type="InterPro" id="IPR045010">
    <property type="entry name" value="MDR_fam"/>
</dbReference>
<dbReference type="EMBL" id="WUBS01000005">
    <property type="protein sequence ID" value="NDL62795.1"/>
    <property type="molecule type" value="Genomic_DNA"/>
</dbReference>
<evidence type="ECO:0000313" key="4">
    <source>
        <dbReference type="Proteomes" id="UP000461443"/>
    </source>
</evidence>
<keyword evidence="1" id="KW-0560">Oxidoreductase</keyword>
<dbReference type="Pfam" id="PF16884">
    <property type="entry name" value="ADH_N_2"/>
    <property type="match status" value="1"/>
</dbReference>
<dbReference type="InterPro" id="IPR020843">
    <property type="entry name" value="ER"/>
</dbReference>
<dbReference type="InterPro" id="IPR036291">
    <property type="entry name" value="NAD(P)-bd_dom_sf"/>
</dbReference>
<dbReference type="SMART" id="SM00829">
    <property type="entry name" value="PKS_ER"/>
    <property type="match status" value="1"/>
</dbReference>
<dbReference type="GO" id="GO:0016628">
    <property type="term" value="F:oxidoreductase activity, acting on the CH-CH group of donors, NAD or NADP as acceptor"/>
    <property type="evidence" value="ECO:0007669"/>
    <property type="project" value="InterPro"/>
</dbReference>
<gene>
    <name evidence="3" type="ORF">GRH90_08550</name>
</gene>
<evidence type="ECO:0000259" key="2">
    <source>
        <dbReference type="SMART" id="SM00829"/>
    </source>
</evidence>
<dbReference type="InterPro" id="IPR013149">
    <property type="entry name" value="ADH-like_C"/>
</dbReference>
<dbReference type="InterPro" id="IPR041694">
    <property type="entry name" value="ADH_N_2"/>
</dbReference>